<dbReference type="Proteomes" id="UP000268857">
    <property type="component" value="Unassembled WGS sequence"/>
</dbReference>
<keyword evidence="2" id="KW-0812">Transmembrane</keyword>
<dbReference type="InterPro" id="IPR027383">
    <property type="entry name" value="Znf_put"/>
</dbReference>
<dbReference type="InterPro" id="IPR012373">
    <property type="entry name" value="Ferrdict_sens_TM"/>
</dbReference>
<dbReference type="AlphaFoldDB" id="A0A433NPQ3"/>
<organism evidence="4 5">
    <name type="scientific">Chlorogloeopsis fritschii PCC 6912</name>
    <dbReference type="NCBI Taxonomy" id="211165"/>
    <lineage>
        <taxon>Bacteria</taxon>
        <taxon>Bacillati</taxon>
        <taxon>Cyanobacteriota</taxon>
        <taxon>Cyanophyceae</taxon>
        <taxon>Nostocales</taxon>
        <taxon>Chlorogloeopsidaceae</taxon>
        <taxon>Chlorogloeopsis</taxon>
    </lineage>
</organism>
<keyword evidence="5" id="KW-1185">Reference proteome</keyword>
<proteinExistence type="predicted"/>
<dbReference type="InterPro" id="IPR041916">
    <property type="entry name" value="Anti_sigma_zinc_sf"/>
</dbReference>
<feature type="region of interest" description="Disordered" evidence="1">
    <location>
        <begin position="179"/>
        <end position="203"/>
    </location>
</feature>
<dbReference type="STRING" id="211165.GCA_000317285_06040"/>
<dbReference type="GO" id="GO:0016989">
    <property type="term" value="F:sigma factor antagonist activity"/>
    <property type="evidence" value="ECO:0007669"/>
    <property type="project" value="TreeGrafter"/>
</dbReference>
<protein>
    <recommendedName>
        <fullName evidence="3">Putative zinc-finger domain-containing protein</fullName>
    </recommendedName>
</protein>
<keyword evidence="2" id="KW-1133">Transmembrane helix</keyword>
<dbReference type="PANTHER" id="PTHR30273:SF2">
    <property type="entry name" value="PROTEIN FECR"/>
    <property type="match status" value="1"/>
</dbReference>
<dbReference type="Pfam" id="PF13490">
    <property type="entry name" value="zf-HC2"/>
    <property type="match status" value="1"/>
</dbReference>
<gene>
    <name evidence="4" type="ORF">PCC6912_06110</name>
</gene>
<feature type="domain" description="Putative zinc-finger" evidence="3">
    <location>
        <begin position="42"/>
        <end position="62"/>
    </location>
</feature>
<sequence length="203" mass="22674">MTTDYHFNDHSCLQFNDLSGKKEEHTNDSTGAIDMVKRDRFELLSAYLDGEVTAAERKQVEQLLANDPDVQRLYARLLKLRQGLRTMPLPQSQQPLEKTVQQVMSRLHRRERLAWAWGGAAIAATIIGAVSSLLPGSELTAPQLAIKPSAEQTQPKTESVTAPLMLAINNPIMAIPKAAEASPENPVNQQKQLKFRDLENDYN</sequence>
<name>A0A433NPQ3_CHLFR</name>
<dbReference type="OrthoDB" id="463972at2"/>
<dbReference type="PANTHER" id="PTHR30273">
    <property type="entry name" value="PERIPLASMIC SIGNAL SENSOR AND SIGMA FACTOR ACTIVATOR FECR-RELATED"/>
    <property type="match status" value="1"/>
</dbReference>
<evidence type="ECO:0000259" key="3">
    <source>
        <dbReference type="Pfam" id="PF13490"/>
    </source>
</evidence>
<evidence type="ECO:0000313" key="4">
    <source>
        <dbReference type="EMBL" id="RUR85786.1"/>
    </source>
</evidence>
<dbReference type="Gene3D" id="1.10.10.1320">
    <property type="entry name" value="Anti-sigma factor, zinc-finger domain"/>
    <property type="match status" value="1"/>
</dbReference>
<evidence type="ECO:0000256" key="1">
    <source>
        <dbReference type="SAM" id="MobiDB-lite"/>
    </source>
</evidence>
<reference evidence="4 5" key="1">
    <citation type="journal article" date="2019" name="Genome Biol. Evol.">
        <title>Day and night: Metabolic profiles and evolutionary relationships of six axenic non-marine cyanobacteria.</title>
        <authorList>
            <person name="Will S.E."/>
            <person name="Henke P."/>
            <person name="Boedeker C."/>
            <person name="Huang S."/>
            <person name="Brinkmann H."/>
            <person name="Rohde M."/>
            <person name="Jarek M."/>
            <person name="Friedl T."/>
            <person name="Seufert S."/>
            <person name="Schumacher M."/>
            <person name="Overmann J."/>
            <person name="Neumann-Schaal M."/>
            <person name="Petersen J."/>
        </authorList>
    </citation>
    <scope>NUCLEOTIDE SEQUENCE [LARGE SCALE GENOMIC DNA]</scope>
    <source>
        <strain evidence="4 5">PCC 6912</strain>
    </source>
</reference>
<feature type="transmembrane region" description="Helical" evidence="2">
    <location>
        <begin position="114"/>
        <end position="134"/>
    </location>
</feature>
<evidence type="ECO:0000313" key="5">
    <source>
        <dbReference type="Proteomes" id="UP000268857"/>
    </source>
</evidence>
<keyword evidence="2" id="KW-0472">Membrane</keyword>
<dbReference type="EMBL" id="RSCJ01000002">
    <property type="protein sequence ID" value="RUR85786.1"/>
    <property type="molecule type" value="Genomic_DNA"/>
</dbReference>
<dbReference type="RefSeq" id="WP_016878043.1">
    <property type="nucleotide sequence ID" value="NZ_AJLN01000141.1"/>
</dbReference>
<accession>A0A433NPQ3</accession>
<feature type="compositionally biased region" description="Basic and acidic residues" evidence="1">
    <location>
        <begin position="194"/>
        <end position="203"/>
    </location>
</feature>
<comment type="caution">
    <text evidence="4">The sequence shown here is derived from an EMBL/GenBank/DDBJ whole genome shotgun (WGS) entry which is preliminary data.</text>
</comment>
<evidence type="ECO:0000256" key="2">
    <source>
        <dbReference type="SAM" id="Phobius"/>
    </source>
</evidence>